<evidence type="ECO:0000256" key="1">
    <source>
        <dbReference type="ARBA" id="ARBA00022485"/>
    </source>
</evidence>
<dbReference type="GO" id="GO:0016829">
    <property type="term" value="F:lyase activity"/>
    <property type="evidence" value="ECO:0007669"/>
    <property type="project" value="UniProtKB-KW"/>
</dbReference>
<dbReference type="GO" id="GO:0046872">
    <property type="term" value="F:metal ion binding"/>
    <property type="evidence" value="ECO:0007669"/>
    <property type="project" value="UniProtKB-KW"/>
</dbReference>
<evidence type="ECO:0000259" key="7">
    <source>
        <dbReference type="PROSITE" id="PS51918"/>
    </source>
</evidence>
<dbReference type="InterPro" id="IPR016431">
    <property type="entry name" value="Pyrv-formate_lyase-activ_prd"/>
</dbReference>
<evidence type="ECO:0000256" key="6">
    <source>
        <dbReference type="PIRSR" id="PIRSR004869-50"/>
    </source>
</evidence>
<keyword evidence="5 6" id="KW-0411">Iron-sulfur</keyword>
<accession>A0A1T4S3A0</accession>
<evidence type="ECO:0000313" key="8">
    <source>
        <dbReference type="EMBL" id="SKA22705.1"/>
    </source>
</evidence>
<dbReference type="SUPFAM" id="SSF102114">
    <property type="entry name" value="Radical SAM enzymes"/>
    <property type="match status" value="1"/>
</dbReference>
<dbReference type="InterPro" id="IPR058240">
    <property type="entry name" value="rSAM_sf"/>
</dbReference>
<dbReference type="CDD" id="cd01335">
    <property type="entry name" value="Radical_SAM"/>
    <property type="match status" value="1"/>
</dbReference>
<dbReference type="InterPro" id="IPR013785">
    <property type="entry name" value="Aldolase_TIM"/>
</dbReference>
<feature type="binding site" evidence="6">
    <location>
        <position position="86"/>
    </location>
    <ligand>
        <name>[4Fe-4S] cluster</name>
        <dbReference type="ChEBI" id="CHEBI:49883"/>
        <note>4Fe-4S-S-AdoMet</note>
    </ligand>
</feature>
<dbReference type="NCBIfam" id="TIGR04337">
    <property type="entry name" value="AmmeMemoSam_rS"/>
    <property type="match status" value="1"/>
</dbReference>
<evidence type="ECO:0000256" key="3">
    <source>
        <dbReference type="ARBA" id="ARBA00022723"/>
    </source>
</evidence>
<dbReference type="Proteomes" id="UP000190102">
    <property type="component" value="Unassembled WGS sequence"/>
</dbReference>
<feature type="domain" description="Radical SAM core" evidence="7">
    <location>
        <begin position="67"/>
        <end position="288"/>
    </location>
</feature>
<dbReference type="InterPro" id="IPR007197">
    <property type="entry name" value="rSAM"/>
</dbReference>
<dbReference type="InterPro" id="IPR027596">
    <property type="entry name" value="AmmeMemoSam_rS"/>
</dbReference>
<dbReference type="EMBL" id="FUWR01000029">
    <property type="protein sequence ID" value="SKA22705.1"/>
    <property type="molecule type" value="Genomic_DNA"/>
</dbReference>
<dbReference type="PANTHER" id="PTHR30352">
    <property type="entry name" value="PYRUVATE FORMATE-LYASE-ACTIVATING ENZYME"/>
    <property type="match status" value="1"/>
</dbReference>
<evidence type="ECO:0000313" key="9">
    <source>
        <dbReference type="Proteomes" id="UP000190102"/>
    </source>
</evidence>
<dbReference type="RefSeq" id="WP_078791468.1">
    <property type="nucleotide sequence ID" value="NZ_FUWR01000029.1"/>
</dbReference>
<dbReference type="SFLD" id="SFLDG01101">
    <property type="entry name" value="Uncharacterised_Radical_SAM_Su"/>
    <property type="match status" value="1"/>
</dbReference>
<sequence length="337" mass="37068">MEKALCFEMLEKKSVRCNLCRHRCTIAEGGRGICRVRENRDGQLYSLVSGLLVAEHIDPIEKKPLYHVLPGSRSYSIASVGCNFRCQHCQNADIAQYDDQGSGRIPGRPTPSAELVHRAVAGGCRSIAYTYTEPTVWFEYALETARLAAEAGLYNIFVTNGYISSEALGMIAPVLHAANIDLKGFTNDFYRRVCGAQLNAVLDCIREYRKRGIWIEITTLVIPGENDDAEQLNGIARFIADELGPDTPWHVSRFFPCYQMLDHPPTPASSLEQALEAGDRAGLRYIYEGNVANGREQTICHGCGAVVIGRSGYTVTRLNLKDGACGSCGKPVAGVWE</sequence>
<name>A0A1T4S3A0_9BACT</name>
<dbReference type="SFLD" id="SFLDS00029">
    <property type="entry name" value="Radical_SAM"/>
    <property type="match status" value="1"/>
</dbReference>
<keyword evidence="3 6" id="KW-0479">Metal-binding</keyword>
<keyword evidence="4 6" id="KW-0408">Iron</keyword>
<dbReference type="STRING" id="115783.SAMN02745119_03224"/>
<gene>
    <name evidence="8" type="ORF">SAMN02745119_03224</name>
</gene>
<keyword evidence="8" id="KW-0670">Pyruvate</keyword>
<dbReference type="Gene3D" id="3.20.20.70">
    <property type="entry name" value="Aldolase class I"/>
    <property type="match status" value="1"/>
</dbReference>
<protein>
    <submittedName>
        <fullName evidence="8">Pyruvate formate lyase activating enzyme</fullName>
    </submittedName>
</protein>
<keyword evidence="9" id="KW-1185">Reference proteome</keyword>
<evidence type="ECO:0000256" key="4">
    <source>
        <dbReference type="ARBA" id="ARBA00023004"/>
    </source>
</evidence>
<dbReference type="PROSITE" id="PS51918">
    <property type="entry name" value="RADICAL_SAM"/>
    <property type="match status" value="1"/>
</dbReference>
<feature type="binding site" evidence="6">
    <location>
        <position position="82"/>
    </location>
    <ligand>
        <name>[4Fe-4S] cluster</name>
        <dbReference type="ChEBI" id="CHEBI:49883"/>
        <note>4Fe-4S-S-AdoMet</note>
    </ligand>
</feature>
<dbReference type="OrthoDB" id="9778883at2"/>
<comment type="cofactor">
    <cofactor evidence="6">
        <name>[4Fe-4S] cluster</name>
        <dbReference type="ChEBI" id="CHEBI:49883"/>
    </cofactor>
    <text evidence="6">Binds 1 [4Fe-4S] cluster. The cluster is coordinated with 3 cysteines and an exchangeable S-adenosyl-L-methionine.</text>
</comment>
<dbReference type="GO" id="GO:0051539">
    <property type="term" value="F:4 iron, 4 sulfur cluster binding"/>
    <property type="evidence" value="ECO:0007669"/>
    <property type="project" value="UniProtKB-KW"/>
</dbReference>
<dbReference type="InterPro" id="IPR034457">
    <property type="entry name" value="Organic_radical-activating"/>
</dbReference>
<organism evidence="8 9">
    <name type="scientific">Trichlorobacter thiogenes</name>
    <dbReference type="NCBI Taxonomy" id="115783"/>
    <lineage>
        <taxon>Bacteria</taxon>
        <taxon>Pseudomonadati</taxon>
        <taxon>Thermodesulfobacteriota</taxon>
        <taxon>Desulfuromonadia</taxon>
        <taxon>Geobacterales</taxon>
        <taxon>Geobacteraceae</taxon>
        <taxon>Trichlorobacter</taxon>
    </lineage>
</organism>
<feature type="binding site" evidence="6">
    <location>
        <position position="89"/>
    </location>
    <ligand>
        <name>[4Fe-4S] cluster</name>
        <dbReference type="ChEBI" id="CHEBI:49883"/>
        <note>4Fe-4S-S-AdoMet</note>
    </ligand>
</feature>
<keyword evidence="2 6" id="KW-0949">S-adenosyl-L-methionine</keyword>
<proteinExistence type="predicted"/>
<dbReference type="PANTHER" id="PTHR30352:SF5">
    <property type="entry name" value="PYRUVATE FORMATE-LYASE 1-ACTIVATING ENZYME"/>
    <property type="match status" value="1"/>
</dbReference>
<evidence type="ECO:0000256" key="2">
    <source>
        <dbReference type="ARBA" id="ARBA00022691"/>
    </source>
</evidence>
<dbReference type="PIRSF" id="PIRSF004869">
    <property type="entry name" value="PflX_prd"/>
    <property type="match status" value="1"/>
</dbReference>
<keyword evidence="1" id="KW-0004">4Fe-4S</keyword>
<evidence type="ECO:0000256" key="5">
    <source>
        <dbReference type="ARBA" id="ARBA00023014"/>
    </source>
</evidence>
<dbReference type="AlphaFoldDB" id="A0A1T4S3A0"/>
<reference evidence="9" key="1">
    <citation type="submission" date="2017-02" db="EMBL/GenBank/DDBJ databases">
        <authorList>
            <person name="Varghese N."/>
            <person name="Submissions S."/>
        </authorList>
    </citation>
    <scope>NUCLEOTIDE SEQUENCE [LARGE SCALE GENOMIC DNA]</scope>
    <source>
        <strain evidence="9">ATCC BAA-34</strain>
    </source>
</reference>
<dbReference type="Pfam" id="PF04055">
    <property type="entry name" value="Radical_SAM"/>
    <property type="match status" value="1"/>
</dbReference>
<keyword evidence="8" id="KW-0456">Lyase</keyword>